<evidence type="ECO:0000313" key="2">
    <source>
        <dbReference type="EMBL" id="KAK6512972.1"/>
    </source>
</evidence>
<feature type="compositionally biased region" description="Polar residues" evidence="1">
    <location>
        <begin position="1"/>
        <end position="10"/>
    </location>
</feature>
<evidence type="ECO:0000313" key="3">
    <source>
        <dbReference type="Proteomes" id="UP001307849"/>
    </source>
</evidence>
<name>A0AAN8NM32_9PEZI</name>
<dbReference type="EMBL" id="JAVHJM010000006">
    <property type="protein sequence ID" value="KAK6512972.1"/>
    <property type="molecule type" value="Genomic_DNA"/>
</dbReference>
<sequence length="75" mass="8139">MPQTNGSSISVRVPHGDRPKLNVTEDLEYNKRTFASSPTGTDPWSVLGASQTRNNSDLLARMDALGLSKKAPNKI</sequence>
<organism evidence="2 3">
    <name type="scientific">Arthrobotrys conoides</name>
    <dbReference type="NCBI Taxonomy" id="74498"/>
    <lineage>
        <taxon>Eukaryota</taxon>
        <taxon>Fungi</taxon>
        <taxon>Dikarya</taxon>
        <taxon>Ascomycota</taxon>
        <taxon>Pezizomycotina</taxon>
        <taxon>Orbiliomycetes</taxon>
        <taxon>Orbiliales</taxon>
        <taxon>Orbiliaceae</taxon>
        <taxon>Arthrobotrys</taxon>
    </lineage>
</organism>
<dbReference type="AlphaFoldDB" id="A0AAN8NM32"/>
<protein>
    <submittedName>
        <fullName evidence="2">Uncharacterized protein</fullName>
    </submittedName>
</protein>
<proteinExistence type="predicted"/>
<feature type="region of interest" description="Disordered" evidence="1">
    <location>
        <begin position="1"/>
        <end position="20"/>
    </location>
</feature>
<reference evidence="2 3" key="1">
    <citation type="submission" date="2019-10" db="EMBL/GenBank/DDBJ databases">
        <authorList>
            <person name="Palmer J.M."/>
        </authorList>
    </citation>
    <scope>NUCLEOTIDE SEQUENCE [LARGE SCALE GENOMIC DNA]</scope>
    <source>
        <strain evidence="2 3">TWF506</strain>
    </source>
</reference>
<accession>A0AAN8NM32</accession>
<dbReference type="Proteomes" id="UP001307849">
    <property type="component" value="Unassembled WGS sequence"/>
</dbReference>
<evidence type="ECO:0000256" key="1">
    <source>
        <dbReference type="SAM" id="MobiDB-lite"/>
    </source>
</evidence>
<comment type="caution">
    <text evidence="2">The sequence shown here is derived from an EMBL/GenBank/DDBJ whole genome shotgun (WGS) entry which is preliminary data.</text>
</comment>
<gene>
    <name evidence="2" type="ORF">TWF506_009134</name>
</gene>
<keyword evidence="3" id="KW-1185">Reference proteome</keyword>